<feature type="region of interest" description="Disordered" evidence="1">
    <location>
        <begin position="1"/>
        <end position="70"/>
    </location>
</feature>
<accession>A0AAX6EQY5</accession>
<comment type="caution">
    <text evidence="2">The sequence shown here is derived from an EMBL/GenBank/DDBJ whole genome shotgun (WGS) entry which is preliminary data.</text>
</comment>
<proteinExistence type="predicted"/>
<reference evidence="2" key="1">
    <citation type="journal article" date="2023" name="GigaByte">
        <title>Genome assembly of the bearded iris, Iris pallida Lam.</title>
        <authorList>
            <person name="Bruccoleri R.E."/>
            <person name="Oakeley E.J."/>
            <person name="Faust A.M.E."/>
            <person name="Altorfer M."/>
            <person name="Dessus-Babus S."/>
            <person name="Burckhardt D."/>
            <person name="Oertli M."/>
            <person name="Naumann U."/>
            <person name="Petersen F."/>
            <person name="Wong J."/>
        </authorList>
    </citation>
    <scope>NUCLEOTIDE SEQUENCE</scope>
    <source>
        <strain evidence="2">GSM-AAB239-AS_SAM_17_03QT</strain>
    </source>
</reference>
<feature type="compositionally biased region" description="Polar residues" evidence="1">
    <location>
        <begin position="16"/>
        <end position="25"/>
    </location>
</feature>
<name>A0AAX6EQY5_IRIPA</name>
<keyword evidence="3" id="KW-1185">Reference proteome</keyword>
<dbReference type="PANTHER" id="PTHR36791">
    <property type="entry name" value="OS03G0363400 PROTEIN"/>
    <property type="match status" value="1"/>
</dbReference>
<dbReference type="PANTHER" id="PTHR36791:SF2">
    <property type="entry name" value="OS03G0363400 PROTEIN"/>
    <property type="match status" value="1"/>
</dbReference>
<evidence type="ECO:0000256" key="1">
    <source>
        <dbReference type="SAM" id="MobiDB-lite"/>
    </source>
</evidence>
<gene>
    <name evidence="2" type="ORF">M6B38_176345</name>
</gene>
<sequence>MMALSNTLSSSSSSSWRSMITCSKTGSRRKHEKSRKAAAAAPPFPLPLDNNNNNNNNKNLGFGSGANQSSSKRESEKWQCVRGCGACCKLDKGPAFPSPEEIFQDSDPSHLQLYKSLVGPDGWCVNYERATRTCSVYADRPSFCRVEPEVFERLYGVPRRRFNKEACSACKDTIAAVHGAGSEELHNFNRAVRLAAASRD</sequence>
<evidence type="ECO:0000313" key="2">
    <source>
        <dbReference type="EMBL" id="KAJ6806185.1"/>
    </source>
</evidence>
<reference evidence="2" key="2">
    <citation type="submission" date="2023-04" db="EMBL/GenBank/DDBJ databases">
        <authorList>
            <person name="Bruccoleri R.E."/>
            <person name="Oakeley E.J."/>
            <person name="Faust A.-M."/>
            <person name="Dessus-Babus S."/>
            <person name="Altorfer M."/>
            <person name="Burckhardt D."/>
            <person name="Oertli M."/>
            <person name="Naumann U."/>
            <person name="Petersen F."/>
            <person name="Wong J."/>
        </authorList>
    </citation>
    <scope>NUCLEOTIDE SEQUENCE</scope>
    <source>
        <strain evidence="2">GSM-AAB239-AS_SAM_17_03QT</strain>
        <tissue evidence="2">Leaf</tissue>
    </source>
</reference>
<protein>
    <submittedName>
        <fullName evidence="2">Uncharacterized protein</fullName>
    </submittedName>
</protein>
<evidence type="ECO:0000313" key="3">
    <source>
        <dbReference type="Proteomes" id="UP001140949"/>
    </source>
</evidence>
<dbReference type="EMBL" id="JANAVB010034820">
    <property type="protein sequence ID" value="KAJ6806185.1"/>
    <property type="molecule type" value="Genomic_DNA"/>
</dbReference>
<dbReference type="Proteomes" id="UP001140949">
    <property type="component" value="Unassembled WGS sequence"/>
</dbReference>
<dbReference type="Pfam" id="PF03692">
    <property type="entry name" value="CxxCxxCC"/>
    <property type="match status" value="1"/>
</dbReference>
<feature type="compositionally biased region" description="Low complexity" evidence="1">
    <location>
        <begin position="37"/>
        <end position="59"/>
    </location>
</feature>
<feature type="compositionally biased region" description="Basic residues" evidence="1">
    <location>
        <begin position="26"/>
        <end position="36"/>
    </location>
</feature>
<organism evidence="2 3">
    <name type="scientific">Iris pallida</name>
    <name type="common">Sweet iris</name>
    <dbReference type="NCBI Taxonomy" id="29817"/>
    <lineage>
        <taxon>Eukaryota</taxon>
        <taxon>Viridiplantae</taxon>
        <taxon>Streptophyta</taxon>
        <taxon>Embryophyta</taxon>
        <taxon>Tracheophyta</taxon>
        <taxon>Spermatophyta</taxon>
        <taxon>Magnoliopsida</taxon>
        <taxon>Liliopsida</taxon>
        <taxon>Asparagales</taxon>
        <taxon>Iridaceae</taxon>
        <taxon>Iridoideae</taxon>
        <taxon>Irideae</taxon>
        <taxon>Iris</taxon>
    </lineage>
</organism>
<dbReference type="AlphaFoldDB" id="A0AAX6EQY5"/>
<dbReference type="InterPro" id="IPR005358">
    <property type="entry name" value="Puta_zinc/iron-chelating_dom"/>
</dbReference>